<dbReference type="GO" id="GO:0004765">
    <property type="term" value="F:shikimate kinase activity"/>
    <property type="evidence" value="ECO:0007669"/>
    <property type="project" value="UniProtKB-UniRule"/>
</dbReference>
<dbReference type="InterPro" id="IPR031322">
    <property type="entry name" value="Shikimate/glucono_kinase"/>
</dbReference>
<dbReference type="GO" id="GO:0005829">
    <property type="term" value="C:cytosol"/>
    <property type="evidence" value="ECO:0007669"/>
    <property type="project" value="TreeGrafter"/>
</dbReference>
<evidence type="ECO:0000256" key="4">
    <source>
        <dbReference type="ARBA" id="ARBA00022777"/>
    </source>
</evidence>
<keyword evidence="2 7" id="KW-0808">Transferase</keyword>
<dbReference type="CDD" id="cd00464">
    <property type="entry name" value="SK"/>
    <property type="match status" value="1"/>
</dbReference>
<dbReference type="SUPFAM" id="SSF52540">
    <property type="entry name" value="P-loop containing nucleoside triphosphate hydrolases"/>
    <property type="match status" value="1"/>
</dbReference>
<evidence type="ECO:0000256" key="7">
    <source>
        <dbReference type="HAMAP-Rule" id="MF_00109"/>
    </source>
</evidence>
<proteinExistence type="inferred from homology"/>
<comment type="similarity">
    <text evidence="7">Belongs to the shikimate kinase family.</text>
</comment>
<feature type="binding site" evidence="7">
    <location>
        <begin position="16"/>
        <end position="21"/>
    </location>
    <ligand>
        <name>ATP</name>
        <dbReference type="ChEBI" id="CHEBI:30616"/>
    </ligand>
</feature>
<dbReference type="PRINTS" id="PR01100">
    <property type="entry name" value="SHIKIMTKNASE"/>
</dbReference>
<keyword evidence="5 7" id="KW-0067">ATP-binding</keyword>
<comment type="pathway">
    <text evidence="7">Metabolic intermediate biosynthesis; chorismate biosynthesis; chorismate from D-erythrose 4-phosphate and phosphoenolpyruvate: step 5/7.</text>
</comment>
<evidence type="ECO:0000313" key="8">
    <source>
        <dbReference type="EMBL" id="OUM88244.1"/>
    </source>
</evidence>
<comment type="catalytic activity">
    <reaction evidence="7">
        <text>shikimate + ATP = 3-phosphoshikimate + ADP + H(+)</text>
        <dbReference type="Rhea" id="RHEA:13121"/>
        <dbReference type="ChEBI" id="CHEBI:15378"/>
        <dbReference type="ChEBI" id="CHEBI:30616"/>
        <dbReference type="ChEBI" id="CHEBI:36208"/>
        <dbReference type="ChEBI" id="CHEBI:145989"/>
        <dbReference type="ChEBI" id="CHEBI:456216"/>
        <dbReference type="EC" id="2.7.1.71"/>
    </reaction>
</comment>
<dbReference type="Gene3D" id="3.40.50.300">
    <property type="entry name" value="P-loop containing nucleotide triphosphate hydrolases"/>
    <property type="match status" value="1"/>
</dbReference>
<evidence type="ECO:0000256" key="5">
    <source>
        <dbReference type="ARBA" id="ARBA00022840"/>
    </source>
</evidence>
<dbReference type="InterPro" id="IPR000623">
    <property type="entry name" value="Shikimate_kinase/TSH1"/>
</dbReference>
<dbReference type="PANTHER" id="PTHR21087">
    <property type="entry name" value="SHIKIMATE KINASE"/>
    <property type="match status" value="1"/>
</dbReference>
<comment type="function">
    <text evidence="7">Catalyzes the specific phosphorylation of the 3-hydroxyl group of shikimic acid using ATP as a cosubstrate.</text>
</comment>
<sequence>MFASDKRNIIVIGFMGTGKSTVGASLAKRMGWTWVDTDQRIEAEEGRPISELFEKEGENYFRQRETAILQSVLKNRCQVVTTGGGIVLSPLNRQLMRENGWVVALTASADEIVRRLAGDATRPLLRGSLEERVRRLLKERDGLYDFAHFKVDTTGKTIEDVTAEIEKALAQVFGQ</sequence>
<dbReference type="GO" id="GO:0009073">
    <property type="term" value="P:aromatic amino acid family biosynthetic process"/>
    <property type="evidence" value="ECO:0007669"/>
    <property type="project" value="UniProtKB-KW"/>
</dbReference>
<feature type="binding site" evidence="7">
    <location>
        <position position="38"/>
    </location>
    <ligand>
        <name>substrate</name>
    </ligand>
</feature>
<comment type="subunit">
    <text evidence="7">Monomer.</text>
</comment>
<keyword evidence="1 7" id="KW-0028">Amino-acid biosynthesis</keyword>
<organism evidence="8 9">
    <name type="scientific">Bacillus thermozeamaize</name>
    <dbReference type="NCBI Taxonomy" id="230954"/>
    <lineage>
        <taxon>Bacteria</taxon>
        <taxon>Bacillati</taxon>
        <taxon>Bacillota</taxon>
        <taxon>Bacilli</taxon>
        <taxon>Bacillales</taxon>
        <taxon>Bacillaceae</taxon>
        <taxon>Bacillus</taxon>
    </lineage>
</organism>
<evidence type="ECO:0000256" key="1">
    <source>
        <dbReference type="ARBA" id="ARBA00022605"/>
    </source>
</evidence>
<feature type="binding site" evidence="7">
    <location>
        <position position="140"/>
    </location>
    <ligand>
        <name>substrate</name>
    </ligand>
</feature>
<evidence type="ECO:0000313" key="9">
    <source>
        <dbReference type="Proteomes" id="UP000196475"/>
    </source>
</evidence>
<feature type="binding site" evidence="7">
    <location>
        <position position="84"/>
    </location>
    <ligand>
        <name>substrate</name>
    </ligand>
</feature>
<keyword evidence="6 7" id="KW-0057">Aromatic amino acid biosynthesis</keyword>
<keyword evidence="7" id="KW-0479">Metal-binding</keyword>
<dbReference type="GO" id="GO:0005524">
    <property type="term" value="F:ATP binding"/>
    <property type="evidence" value="ECO:0007669"/>
    <property type="project" value="UniProtKB-UniRule"/>
</dbReference>
<keyword evidence="7" id="KW-0963">Cytoplasm</keyword>
<keyword evidence="7" id="KW-0460">Magnesium</keyword>
<dbReference type="Pfam" id="PF01202">
    <property type="entry name" value="SKI"/>
    <property type="match status" value="1"/>
</dbReference>
<feature type="binding site" evidence="7">
    <location>
        <position position="122"/>
    </location>
    <ligand>
        <name>ATP</name>
        <dbReference type="ChEBI" id="CHEBI:30616"/>
    </ligand>
</feature>
<dbReference type="AlphaFoldDB" id="A0A1Y3PMF7"/>
<feature type="binding site" evidence="7">
    <location>
        <position position="62"/>
    </location>
    <ligand>
        <name>substrate</name>
    </ligand>
</feature>
<dbReference type="UniPathway" id="UPA00053">
    <property type="reaction ID" value="UER00088"/>
</dbReference>
<comment type="caution">
    <text evidence="7">Lacks conserved residue(s) required for the propagation of feature annotation.</text>
</comment>
<dbReference type="Proteomes" id="UP000196475">
    <property type="component" value="Unassembled WGS sequence"/>
</dbReference>
<dbReference type="EMBL" id="LZRT01000063">
    <property type="protein sequence ID" value="OUM88244.1"/>
    <property type="molecule type" value="Genomic_DNA"/>
</dbReference>
<comment type="subcellular location">
    <subcellularLocation>
        <location evidence="7">Cytoplasm</location>
    </subcellularLocation>
</comment>
<comment type="cofactor">
    <cofactor evidence="7">
        <name>Mg(2+)</name>
        <dbReference type="ChEBI" id="CHEBI:18420"/>
    </cofactor>
    <text evidence="7">Binds 1 Mg(2+) ion per subunit.</text>
</comment>
<evidence type="ECO:0000256" key="3">
    <source>
        <dbReference type="ARBA" id="ARBA00022741"/>
    </source>
</evidence>
<keyword evidence="4 7" id="KW-0418">Kinase</keyword>
<dbReference type="HAMAP" id="MF_00109">
    <property type="entry name" value="Shikimate_kinase"/>
    <property type="match status" value="1"/>
</dbReference>
<evidence type="ECO:0000256" key="6">
    <source>
        <dbReference type="ARBA" id="ARBA00023141"/>
    </source>
</evidence>
<keyword evidence="3 7" id="KW-0547">Nucleotide-binding</keyword>
<name>A0A1Y3PMF7_9BACI</name>
<dbReference type="GO" id="GO:0009423">
    <property type="term" value="P:chorismate biosynthetic process"/>
    <property type="evidence" value="ECO:0007669"/>
    <property type="project" value="UniProtKB-UniRule"/>
</dbReference>
<accession>A0A1Y3PMF7</accession>
<dbReference type="InterPro" id="IPR027417">
    <property type="entry name" value="P-loop_NTPase"/>
</dbReference>
<reference evidence="9" key="1">
    <citation type="submission" date="2016-06" db="EMBL/GenBank/DDBJ databases">
        <authorList>
            <person name="Nascimento L."/>
            <person name="Pereira R.V."/>
            <person name="Martins L.F."/>
            <person name="Quaggio R.B."/>
            <person name="Silva A.M."/>
            <person name="Setubal J.C."/>
        </authorList>
    </citation>
    <scope>NUCLEOTIDE SEQUENCE [LARGE SCALE GENOMIC DNA]</scope>
</reference>
<comment type="caution">
    <text evidence="8">The sequence shown here is derived from an EMBL/GenBank/DDBJ whole genome shotgun (WGS) entry which is preliminary data.</text>
</comment>
<dbReference type="GO" id="GO:0000287">
    <property type="term" value="F:magnesium ion binding"/>
    <property type="evidence" value="ECO:0007669"/>
    <property type="project" value="UniProtKB-UniRule"/>
</dbReference>
<dbReference type="EC" id="2.7.1.71" evidence="7"/>
<dbReference type="GO" id="GO:0008652">
    <property type="term" value="P:amino acid biosynthetic process"/>
    <property type="evidence" value="ECO:0007669"/>
    <property type="project" value="UniProtKB-KW"/>
</dbReference>
<dbReference type="PANTHER" id="PTHR21087:SF16">
    <property type="entry name" value="SHIKIMATE KINASE 1, CHLOROPLASTIC"/>
    <property type="match status" value="1"/>
</dbReference>
<gene>
    <name evidence="7" type="primary">aroK</name>
    <name evidence="8" type="ORF">BAA01_08750</name>
</gene>
<feature type="binding site" evidence="7">
    <location>
        <position position="20"/>
    </location>
    <ligand>
        <name>Mg(2+)</name>
        <dbReference type="ChEBI" id="CHEBI:18420"/>
    </ligand>
</feature>
<protein>
    <recommendedName>
        <fullName evidence="7">Shikimate kinase</fullName>
        <shortName evidence="7">SK</shortName>
        <ecNumber evidence="7">2.7.1.71</ecNumber>
    </recommendedName>
</protein>
<evidence type="ECO:0000256" key="2">
    <source>
        <dbReference type="ARBA" id="ARBA00022679"/>
    </source>
</evidence>